<organism evidence="2 3">
    <name type="scientific">Cryptococcus neoformans Tu259-1</name>
    <dbReference type="NCBI Taxonomy" id="1230072"/>
    <lineage>
        <taxon>Eukaryota</taxon>
        <taxon>Fungi</taxon>
        <taxon>Dikarya</taxon>
        <taxon>Basidiomycota</taxon>
        <taxon>Agaricomycotina</taxon>
        <taxon>Tremellomycetes</taxon>
        <taxon>Tremellales</taxon>
        <taxon>Cryptococcaceae</taxon>
        <taxon>Cryptococcus</taxon>
        <taxon>Cryptococcus neoformans species complex</taxon>
    </lineage>
</organism>
<feature type="compositionally biased region" description="Basic and acidic residues" evidence="1">
    <location>
        <begin position="520"/>
        <end position="533"/>
    </location>
</feature>
<gene>
    <name evidence="2" type="ORF">C361_04737</name>
</gene>
<evidence type="ECO:0000256" key="1">
    <source>
        <dbReference type="SAM" id="MobiDB-lite"/>
    </source>
</evidence>
<evidence type="ECO:0000313" key="2">
    <source>
        <dbReference type="EMBL" id="OXG17744.1"/>
    </source>
</evidence>
<proteinExistence type="predicted"/>
<dbReference type="EMBL" id="AMKT01000059">
    <property type="protein sequence ID" value="OXG17744.1"/>
    <property type="molecule type" value="Genomic_DNA"/>
</dbReference>
<feature type="region of interest" description="Disordered" evidence="1">
    <location>
        <begin position="491"/>
        <end position="533"/>
    </location>
</feature>
<accession>A0A854QH80</accession>
<comment type="caution">
    <text evidence="2">The sequence shown here is derived from an EMBL/GenBank/DDBJ whole genome shotgun (WGS) entry which is preliminary data.</text>
</comment>
<dbReference type="Proteomes" id="UP000199727">
    <property type="component" value="Unassembled WGS sequence"/>
</dbReference>
<dbReference type="OrthoDB" id="2571520at2759"/>
<protein>
    <submittedName>
        <fullName evidence="2">Uncharacterized protein</fullName>
    </submittedName>
</protein>
<evidence type="ECO:0000313" key="3">
    <source>
        <dbReference type="Proteomes" id="UP000199727"/>
    </source>
</evidence>
<feature type="region of interest" description="Disordered" evidence="1">
    <location>
        <begin position="445"/>
        <end position="464"/>
    </location>
</feature>
<name>A0A854QH80_CRYNE</name>
<reference evidence="2 3" key="1">
    <citation type="submission" date="2017-06" db="EMBL/GenBank/DDBJ databases">
        <title>Global population genomics of the pathogenic fungus Cryptococcus neoformans var. grubii.</title>
        <authorList>
            <person name="Cuomo C."/>
            <person name="Litvintseva A."/>
            <person name="Chen Y."/>
            <person name="Young S."/>
            <person name="Zeng Q."/>
            <person name="Chapman S."/>
            <person name="Gujja S."/>
            <person name="Saif S."/>
            <person name="Birren B."/>
        </authorList>
    </citation>
    <scope>NUCLEOTIDE SEQUENCE [LARGE SCALE GENOMIC DNA]</scope>
    <source>
        <strain evidence="2 3">Tu259-1</strain>
    </source>
</reference>
<feature type="compositionally biased region" description="Polar residues" evidence="1">
    <location>
        <begin position="508"/>
        <end position="519"/>
    </location>
</feature>
<sequence length="656" mass="73779">MVAAAGRRSSFPSSPTSHHSFLAPSVFDKVKSAWTAFFSKFGFGKGKKDKDEATLLPASPRISESFLSFVSSLAPYPVPTRVSCCPCLTDPAYHKVQVQQPTIDSRVSYPSSEVPVLNPIQTHEAIPIIAITNASSGSLPSPSPIFSPGPSQDSIKMAKGPTFPETIYADLRHNKHISTARTLKRVTWTRHFIKETLTDASRVENAQIKGTDKPIPRLNFGSILRSFGEPEDDQISVALMIDQEYEHEHEHLINNYRSVDCQPRADLLPTDALGRQRIPYLINYRMRTMMPSLKQVSVHTPTLEHVAHVVIIEGSESLFLDSQPYDHECRILARWPKETYHSSISSTDIPISQRQELVDPYNSSPDHSIASLPSWYSYFTNNVDNFLQDQQDMQDEQERPLLPSNSATNSISGLLSSINWLPLINSHDNGNRLISTQTAEQDYSRLCKSPGTTQGRPRNKVGYRGGEMFAQSPLEALEVWKKEAIFRPAFENESDRQGGDENEGNNGQVIGSISESASGQEKEVGQKDHDDERRVLLEWTAPGETERWQPFAEFGEFGFRHDYQAFRPKIPFSLGESDVKPRIPLSQLSIKSNLVKVNVDHPQGTMPTHEHHLPSIKFSMRTRYTKMNAKEEQIANSAKNELKSRWSRRLGGALRM</sequence>
<dbReference type="AlphaFoldDB" id="A0A854QH80"/>